<keyword evidence="2" id="KW-0812">Transmembrane</keyword>
<accession>A0AA90H5W5</accession>
<feature type="transmembrane region" description="Helical" evidence="2">
    <location>
        <begin position="12"/>
        <end position="33"/>
    </location>
</feature>
<keyword evidence="5" id="KW-1185">Reference proteome</keyword>
<keyword evidence="2" id="KW-0472">Membrane</keyword>
<feature type="region of interest" description="Disordered" evidence="1">
    <location>
        <begin position="235"/>
        <end position="255"/>
    </location>
</feature>
<protein>
    <recommendedName>
        <fullName evidence="6">Integral membrane protein</fullName>
    </recommendedName>
</protein>
<evidence type="ECO:0000256" key="2">
    <source>
        <dbReference type="SAM" id="Phobius"/>
    </source>
</evidence>
<evidence type="ECO:0000313" key="3">
    <source>
        <dbReference type="EMBL" id="MDI5967169.1"/>
    </source>
</evidence>
<feature type="transmembrane region" description="Helical" evidence="2">
    <location>
        <begin position="171"/>
        <end position="192"/>
    </location>
</feature>
<dbReference type="EMBL" id="JAAGKO020000075">
    <property type="protein sequence ID" value="MDI5967169.1"/>
    <property type="molecule type" value="Genomic_DNA"/>
</dbReference>
<gene>
    <name evidence="3" type="ORF">POF43_031350</name>
    <name evidence="4" type="ORF">POF50_019295</name>
</gene>
<reference evidence="4 5" key="1">
    <citation type="submission" date="2023-05" db="EMBL/GenBank/DDBJ databases">
        <title>Streptantibioticus silvisoli sp. nov., acidotolerant actinomycetes 1 from pine litter.</title>
        <authorList>
            <person name="Swiecimska M."/>
            <person name="Golinska P."/>
            <person name="Sangal V."/>
            <person name="Wachnowicz B."/>
            <person name="Goodfellow M."/>
        </authorList>
    </citation>
    <scope>NUCLEOTIDE SEQUENCE</scope>
    <source>
        <strain evidence="4">SL13</strain>
        <strain evidence="3 5">SL54</strain>
    </source>
</reference>
<sequence length="276" mass="28009">MTAPARAGADLRLLRAAVFAAACVTLSAAGHAWASDAAVPVGALAAAWVVVFAVAAPLAGRERSLPGISALMVAGQAGLHLLFSTGQWCAAPVAGGSARTTRVMALAGRLVCGGGGPVRLTPASAYAVVRRAGIDPSAAPGVPAGSHLARVTADMVAMPGMPSMPGMHGGMAYTWQMLAGHLVAGVVAGWLLRRGEAALWRLVRLSADTAGRLARRLPWLAVVAALLAFGSAGAAGTDRGRARRTRRAEDGDGRPESVCLRHSVVRRGPPCWALAA</sequence>
<keyword evidence="2" id="KW-1133">Transmembrane helix</keyword>
<evidence type="ECO:0000313" key="5">
    <source>
        <dbReference type="Proteomes" id="UP001156398"/>
    </source>
</evidence>
<dbReference type="Proteomes" id="UP001156398">
    <property type="component" value="Unassembled WGS sequence"/>
</dbReference>
<comment type="caution">
    <text evidence="4">The sequence shown here is derived from an EMBL/GenBank/DDBJ whole genome shotgun (WGS) entry which is preliminary data.</text>
</comment>
<dbReference type="RefSeq" id="WP_271318598.1">
    <property type="nucleotide sequence ID" value="NZ_JAAGKO020000075.1"/>
</dbReference>
<feature type="transmembrane region" description="Helical" evidence="2">
    <location>
        <begin position="39"/>
        <end position="59"/>
    </location>
</feature>
<evidence type="ECO:0000313" key="4">
    <source>
        <dbReference type="EMBL" id="MDI5971455.1"/>
    </source>
</evidence>
<dbReference type="EMBL" id="JABXJJ020000023">
    <property type="protein sequence ID" value="MDI5971455.1"/>
    <property type="molecule type" value="Genomic_DNA"/>
</dbReference>
<dbReference type="AlphaFoldDB" id="A0AA90H5W5"/>
<name>A0AA90H5W5_9ACTN</name>
<feature type="transmembrane region" description="Helical" evidence="2">
    <location>
        <begin position="217"/>
        <end position="237"/>
    </location>
</feature>
<evidence type="ECO:0000256" key="1">
    <source>
        <dbReference type="SAM" id="MobiDB-lite"/>
    </source>
</evidence>
<organism evidence="4">
    <name type="scientific">Streptantibioticus silvisoli</name>
    <dbReference type="NCBI Taxonomy" id="2705255"/>
    <lineage>
        <taxon>Bacteria</taxon>
        <taxon>Bacillati</taxon>
        <taxon>Actinomycetota</taxon>
        <taxon>Actinomycetes</taxon>
        <taxon>Kitasatosporales</taxon>
        <taxon>Streptomycetaceae</taxon>
        <taxon>Streptantibioticus</taxon>
    </lineage>
</organism>
<evidence type="ECO:0008006" key="6">
    <source>
        <dbReference type="Google" id="ProtNLM"/>
    </source>
</evidence>
<proteinExistence type="predicted"/>